<evidence type="ECO:0000256" key="6">
    <source>
        <dbReference type="ARBA" id="ARBA00045223"/>
    </source>
</evidence>
<dbReference type="GO" id="GO:0008296">
    <property type="term" value="F:3'-5'-DNA exonuclease activity"/>
    <property type="evidence" value="ECO:0007669"/>
    <property type="project" value="TreeGrafter"/>
</dbReference>
<dbReference type="InterPro" id="IPR001130">
    <property type="entry name" value="TatD-like"/>
</dbReference>
<dbReference type="InterPro" id="IPR050891">
    <property type="entry name" value="TatD-type_Hydrolase"/>
</dbReference>
<evidence type="ECO:0000313" key="9">
    <source>
        <dbReference type="WBParaSite" id="SCUD_0001766001-mRNA-1"/>
    </source>
</evidence>
<dbReference type="EMBL" id="UZAK01040052">
    <property type="protein sequence ID" value="VDP63974.1"/>
    <property type="molecule type" value="Genomic_DNA"/>
</dbReference>
<dbReference type="WBParaSite" id="SCUD_0001766001-mRNA-1">
    <property type="protein sequence ID" value="SCUD_0001766001-mRNA-1"/>
    <property type="gene ID" value="SCUD_0001766001"/>
</dbReference>
<dbReference type="PANTHER" id="PTHR10060">
    <property type="entry name" value="TATD FAMILY DEOXYRIBONUCLEASE"/>
    <property type="match status" value="1"/>
</dbReference>
<gene>
    <name evidence="7" type="ORF">SCUD_LOCUS17657</name>
</gene>
<protein>
    <recommendedName>
        <fullName evidence="5">Deoxyribonuclease TATDN1</fullName>
    </recommendedName>
</protein>
<dbReference type="PROSITE" id="PS01091">
    <property type="entry name" value="TATD_3"/>
    <property type="match status" value="1"/>
</dbReference>
<keyword evidence="3" id="KW-0479">Metal-binding</keyword>
<dbReference type="InterPro" id="IPR032466">
    <property type="entry name" value="Metal_Hydrolase"/>
</dbReference>
<dbReference type="GO" id="GO:0005829">
    <property type="term" value="C:cytosol"/>
    <property type="evidence" value="ECO:0007669"/>
    <property type="project" value="TreeGrafter"/>
</dbReference>
<dbReference type="InterPro" id="IPR018228">
    <property type="entry name" value="DNase_TatD-rel_CS"/>
</dbReference>
<organism evidence="9">
    <name type="scientific">Schistosoma curassoni</name>
    <dbReference type="NCBI Taxonomy" id="6186"/>
    <lineage>
        <taxon>Eukaryota</taxon>
        <taxon>Metazoa</taxon>
        <taxon>Spiralia</taxon>
        <taxon>Lophotrochozoa</taxon>
        <taxon>Platyhelminthes</taxon>
        <taxon>Trematoda</taxon>
        <taxon>Digenea</taxon>
        <taxon>Strigeidida</taxon>
        <taxon>Schistosomatoidea</taxon>
        <taxon>Schistosomatidae</taxon>
        <taxon>Schistosoma</taxon>
    </lineage>
</organism>
<dbReference type="Gene3D" id="3.20.20.140">
    <property type="entry name" value="Metal-dependent hydrolases"/>
    <property type="match status" value="1"/>
</dbReference>
<dbReference type="Proteomes" id="UP000279833">
    <property type="component" value="Unassembled WGS sequence"/>
</dbReference>
<dbReference type="STRING" id="6186.A0A183KRH1"/>
<reference evidence="7 8" key="2">
    <citation type="submission" date="2018-11" db="EMBL/GenBank/DDBJ databases">
        <authorList>
            <consortium name="Pathogen Informatics"/>
        </authorList>
    </citation>
    <scope>NUCLEOTIDE SEQUENCE [LARGE SCALE GENOMIC DNA]</scope>
    <source>
        <strain evidence="7">Dakar</strain>
        <strain evidence="8">Dakar, Senegal</strain>
    </source>
</reference>
<evidence type="ECO:0000256" key="5">
    <source>
        <dbReference type="ARBA" id="ARBA00039767"/>
    </source>
</evidence>
<evidence type="ECO:0000256" key="4">
    <source>
        <dbReference type="ARBA" id="ARBA00022801"/>
    </source>
</evidence>
<dbReference type="PANTHER" id="PTHR10060:SF15">
    <property type="entry name" value="DEOXYRIBONUCLEASE TATDN1"/>
    <property type="match status" value="1"/>
</dbReference>
<proteinExistence type="inferred from homology"/>
<reference evidence="9" key="1">
    <citation type="submission" date="2016-06" db="UniProtKB">
        <authorList>
            <consortium name="WormBaseParasite"/>
        </authorList>
    </citation>
    <scope>IDENTIFICATION</scope>
</reference>
<evidence type="ECO:0000256" key="2">
    <source>
        <dbReference type="ARBA" id="ARBA00022722"/>
    </source>
</evidence>
<comment type="function">
    <text evidence="6">Deoxyribonuclease which catalyzes (in vitro) the decatenation of kinetoplast DNA, which are circular DNA catenated to each other, producing linear DNA molecules. Plays an important role in chromosomal segregation and cell cycle progression during eye development probably via its DNA decatenation activity.</text>
</comment>
<sequence length="115" mass="13186">MSSIICIDASNSSRVYFNFLSLQVVQKIPLGRLLLETDAPWCDIRRTHAGYRFVKTHHTYRKHNSWDESYMVKGRNEPANLVQVLEVVSAVKGVSEEELAEITYQNSIDLFSLPI</sequence>
<dbReference type="AlphaFoldDB" id="A0A183KRH1"/>
<evidence type="ECO:0000256" key="1">
    <source>
        <dbReference type="ARBA" id="ARBA00009275"/>
    </source>
</evidence>
<keyword evidence="2" id="KW-0540">Nuclease</keyword>
<evidence type="ECO:0000313" key="7">
    <source>
        <dbReference type="EMBL" id="VDP63974.1"/>
    </source>
</evidence>
<comment type="similarity">
    <text evidence="1">Belongs to the metallo-dependent hydrolases superfamily. TatD-type hydrolase family.</text>
</comment>
<evidence type="ECO:0000313" key="8">
    <source>
        <dbReference type="Proteomes" id="UP000279833"/>
    </source>
</evidence>
<accession>A0A183KRH1</accession>
<keyword evidence="8" id="KW-1185">Reference proteome</keyword>
<dbReference type="SUPFAM" id="SSF51556">
    <property type="entry name" value="Metallo-dependent hydrolases"/>
    <property type="match status" value="1"/>
</dbReference>
<name>A0A183KRH1_9TREM</name>
<evidence type="ECO:0000256" key="3">
    <source>
        <dbReference type="ARBA" id="ARBA00022723"/>
    </source>
</evidence>
<keyword evidence="4" id="KW-0378">Hydrolase</keyword>
<dbReference type="Pfam" id="PF01026">
    <property type="entry name" value="TatD_DNase"/>
    <property type="match status" value="1"/>
</dbReference>
<dbReference type="GO" id="GO:0046872">
    <property type="term" value="F:metal ion binding"/>
    <property type="evidence" value="ECO:0007669"/>
    <property type="project" value="UniProtKB-KW"/>
</dbReference>